<dbReference type="SUPFAM" id="SSF52172">
    <property type="entry name" value="CheY-like"/>
    <property type="match status" value="1"/>
</dbReference>
<keyword evidence="9" id="KW-0010">Activator</keyword>
<dbReference type="FunFam" id="3.40.50.2300:FF:000018">
    <property type="entry name" value="DNA-binding transcriptional regulator NtrC"/>
    <property type="match status" value="1"/>
</dbReference>
<name>A0A0N8HL18_9GAMM</name>
<dbReference type="GO" id="GO:0006355">
    <property type="term" value="P:regulation of DNA-templated transcription"/>
    <property type="evidence" value="ECO:0007669"/>
    <property type="project" value="InterPro"/>
</dbReference>
<keyword evidence="7" id="KW-0805">Transcription regulation</keyword>
<dbReference type="InterPro" id="IPR025944">
    <property type="entry name" value="Sigma_54_int_dom_CS"/>
</dbReference>
<dbReference type="FunFam" id="1.10.8.60:FF:000014">
    <property type="entry name" value="DNA-binding transcriptional regulator NtrC"/>
    <property type="match status" value="1"/>
</dbReference>
<reference evidence="14 15" key="1">
    <citation type="submission" date="2015-09" db="EMBL/GenBank/DDBJ databases">
        <title>Draft Genome Sequence of Pseudoalteromonas lipolytica UCD-48B.</title>
        <authorList>
            <person name="Krusor M."/>
            <person name="Coil D.A."/>
            <person name="Lang J.M."/>
            <person name="Eisen J.A."/>
            <person name="Alexiev A."/>
        </authorList>
    </citation>
    <scope>NUCLEOTIDE SEQUENCE [LARGE SCALE GENOMIC DNA]</scope>
    <source>
        <strain evidence="14 15">UCD-48B</strain>
    </source>
</reference>
<feature type="domain" description="Sigma-54 factor interaction" evidence="12">
    <location>
        <begin position="138"/>
        <end position="367"/>
    </location>
</feature>
<dbReference type="PANTHER" id="PTHR32071:SF116">
    <property type="entry name" value="TRANSCRIPTIONAL REGULATORY PROTEIN GLRR"/>
    <property type="match status" value="1"/>
</dbReference>
<dbReference type="SUPFAM" id="SSF46689">
    <property type="entry name" value="Homeodomain-like"/>
    <property type="match status" value="1"/>
</dbReference>
<dbReference type="InterPro" id="IPR025943">
    <property type="entry name" value="Sigma_54_int_dom_ATP-bd_2"/>
</dbReference>
<dbReference type="FunFam" id="3.40.50.300:FF:000006">
    <property type="entry name" value="DNA-binding transcriptional regulator NtrC"/>
    <property type="match status" value="1"/>
</dbReference>
<proteinExistence type="predicted"/>
<evidence type="ECO:0000256" key="11">
    <source>
        <dbReference type="PROSITE-ProRule" id="PRU00169"/>
    </source>
</evidence>
<organism evidence="14 15">
    <name type="scientific">Pseudoalteromonas lipolytica</name>
    <dbReference type="NCBI Taxonomy" id="570156"/>
    <lineage>
        <taxon>Bacteria</taxon>
        <taxon>Pseudomonadati</taxon>
        <taxon>Pseudomonadota</taxon>
        <taxon>Gammaproteobacteria</taxon>
        <taxon>Alteromonadales</taxon>
        <taxon>Pseudoalteromonadaceae</taxon>
        <taxon>Pseudoalteromonas</taxon>
    </lineage>
</organism>
<evidence type="ECO:0000256" key="3">
    <source>
        <dbReference type="ARBA" id="ARBA00022553"/>
    </source>
</evidence>
<dbReference type="InterPro" id="IPR011006">
    <property type="entry name" value="CheY-like_superfamily"/>
</dbReference>
<dbReference type="OrthoDB" id="9804019at2"/>
<protein>
    <submittedName>
        <fullName evidence="14">Response regulator GlrR</fullName>
    </submittedName>
</protein>
<evidence type="ECO:0000313" key="15">
    <source>
        <dbReference type="Proteomes" id="UP000050378"/>
    </source>
</evidence>
<dbReference type="RefSeq" id="WP_054551193.1">
    <property type="nucleotide sequence ID" value="NZ_LJTC01000001.1"/>
</dbReference>
<evidence type="ECO:0000256" key="2">
    <source>
        <dbReference type="ARBA" id="ARBA00022490"/>
    </source>
</evidence>
<dbReference type="CDD" id="cd00009">
    <property type="entry name" value="AAA"/>
    <property type="match status" value="1"/>
</dbReference>
<dbReference type="GO" id="GO:0003677">
    <property type="term" value="F:DNA binding"/>
    <property type="evidence" value="ECO:0007669"/>
    <property type="project" value="UniProtKB-KW"/>
</dbReference>
<dbReference type="Gene3D" id="3.40.50.2300">
    <property type="match status" value="1"/>
</dbReference>
<dbReference type="EMBL" id="LJTC01000001">
    <property type="protein sequence ID" value="KPM85440.1"/>
    <property type="molecule type" value="Genomic_DNA"/>
</dbReference>
<comment type="caution">
    <text evidence="14">The sequence shown here is derived from an EMBL/GenBank/DDBJ whole genome shotgun (WGS) entry which is preliminary data.</text>
</comment>
<feature type="domain" description="Response regulatory" evidence="13">
    <location>
        <begin position="8"/>
        <end position="122"/>
    </location>
</feature>
<evidence type="ECO:0000256" key="4">
    <source>
        <dbReference type="ARBA" id="ARBA00022741"/>
    </source>
</evidence>
<dbReference type="Gene3D" id="1.10.8.60">
    <property type="match status" value="1"/>
</dbReference>
<dbReference type="InterPro" id="IPR003593">
    <property type="entry name" value="AAA+_ATPase"/>
</dbReference>
<dbReference type="SMART" id="SM00382">
    <property type="entry name" value="AAA"/>
    <property type="match status" value="1"/>
</dbReference>
<dbReference type="SUPFAM" id="SSF52540">
    <property type="entry name" value="P-loop containing nucleoside triphosphate hydrolases"/>
    <property type="match status" value="1"/>
</dbReference>
<dbReference type="Gene3D" id="1.10.10.60">
    <property type="entry name" value="Homeodomain-like"/>
    <property type="match status" value="1"/>
</dbReference>
<dbReference type="PROSITE" id="PS50045">
    <property type="entry name" value="SIGMA54_INTERACT_4"/>
    <property type="match status" value="1"/>
</dbReference>
<evidence type="ECO:0000259" key="13">
    <source>
        <dbReference type="PROSITE" id="PS50110"/>
    </source>
</evidence>
<dbReference type="GO" id="GO:0005524">
    <property type="term" value="F:ATP binding"/>
    <property type="evidence" value="ECO:0007669"/>
    <property type="project" value="UniProtKB-KW"/>
</dbReference>
<comment type="subcellular location">
    <subcellularLocation>
        <location evidence="1">Cytoplasm</location>
    </subcellularLocation>
</comment>
<accession>A0A0N8HL18</accession>
<dbReference type="InterPro" id="IPR002078">
    <property type="entry name" value="Sigma_54_int"/>
</dbReference>
<dbReference type="PROSITE" id="PS50110">
    <property type="entry name" value="RESPONSE_REGULATORY"/>
    <property type="match status" value="1"/>
</dbReference>
<evidence type="ECO:0000313" key="14">
    <source>
        <dbReference type="EMBL" id="KPM85440.1"/>
    </source>
</evidence>
<feature type="modified residue" description="4-aspartylphosphate" evidence="11">
    <location>
        <position position="57"/>
    </location>
</feature>
<dbReference type="GO" id="GO:0005737">
    <property type="term" value="C:cytoplasm"/>
    <property type="evidence" value="ECO:0007669"/>
    <property type="project" value="UniProtKB-SubCell"/>
</dbReference>
<dbReference type="Pfam" id="PF00158">
    <property type="entry name" value="Sigma54_activat"/>
    <property type="match status" value="1"/>
</dbReference>
<evidence type="ECO:0000256" key="5">
    <source>
        <dbReference type="ARBA" id="ARBA00022840"/>
    </source>
</evidence>
<dbReference type="Proteomes" id="UP000050378">
    <property type="component" value="Unassembled WGS sequence"/>
</dbReference>
<evidence type="ECO:0000256" key="8">
    <source>
        <dbReference type="ARBA" id="ARBA00023125"/>
    </source>
</evidence>
<dbReference type="Pfam" id="PF00072">
    <property type="entry name" value="Response_reg"/>
    <property type="match status" value="1"/>
</dbReference>
<evidence type="ECO:0000256" key="7">
    <source>
        <dbReference type="ARBA" id="ARBA00023015"/>
    </source>
</evidence>
<keyword evidence="5" id="KW-0067">ATP-binding</keyword>
<dbReference type="AlphaFoldDB" id="A0A0N8HL18"/>
<dbReference type="PROSITE" id="PS00688">
    <property type="entry name" value="SIGMA54_INTERACT_3"/>
    <property type="match status" value="1"/>
</dbReference>
<gene>
    <name evidence="14" type="ORF">AOG27_01220</name>
</gene>
<dbReference type="InterPro" id="IPR009057">
    <property type="entry name" value="Homeodomain-like_sf"/>
</dbReference>
<keyword evidence="3 11" id="KW-0597">Phosphoprotein</keyword>
<dbReference type="InterPro" id="IPR058031">
    <property type="entry name" value="AAA_lid_NorR"/>
</dbReference>
<dbReference type="Pfam" id="PF25601">
    <property type="entry name" value="AAA_lid_14"/>
    <property type="match status" value="1"/>
</dbReference>
<dbReference type="PROSITE" id="PS00676">
    <property type="entry name" value="SIGMA54_INTERACT_2"/>
    <property type="match status" value="1"/>
</dbReference>
<dbReference type="InterPro" id="IPR027417">
    <property type="entry name" value="P-loop_NTPase"/>
</dbReference>
<evidence type="ECO:0000256" key="1">
    <source>
        <dbReference type="ARBA" id="ARBA00004496"/>
    </source>
</evidence>
<keyword evidence="2" id="KW-0963">Cytoplasm</keyword>
<dbReference type="PANTHER" id="PTHR32071">
    <property type="entry name" value="TRANSCRIPTIONAL REGULATORY PROTEIN"/>
    <property type="match status" value="1"/>
</dbReference>
<keyword evidence="6" id="KW-0902">Two-component regulatory system</keyword>
<dbReference type="STRING" id="570156.AOG27_01220"/>
<evidence type="ECO:0000259" key="12">
    <source>
        <dbReference type="PROSITE" id="PS50045"/>
    </source>
</evidence>
<evidence type="ECO:0000256" key="6">
    <source>
        <dbReference type="ARBA" id="ARBA00023012"/>
    </source>
</evidence>
<dbReference type="PATRIC" id="fig|570156.3.peg.244"/>
<dbReference type="GO" id="GO:0000160">
    <property type="term" value="P:phosphorelay signal transduction system"/>
    <property type="evidence" value="ECO:0007669"/>
    <property type="project" value="UniProtKB-KW"/>
</dbReference>
<dbReference type="SMART" id="SM00448">
    <property type="entry name" value="REC"/>
    <property type="match status" value="1"/>
</dbReference>
<dbReference type="InterPro" id="IPR001789">
    <property type="entry name" value="Sig_transdc_resp-reg_receiver"/>
</dbReference>
<evidence type="ECO:0000256" key="10">
    <source>
        <dbReference type="ARBA" id="ARBA00023163"/>
    </source>
</evidence>
<keyword evidence="4" id="KW-0547">Nucleotide-binding</keyword>
<keyword evidence="8" id="KW-0238">DNA-binding</keyword>
<keyword evidence="10" id="KW-0804">Transcription</keyword>
<dbReference type="Gene3D" id="3.40.50.300">
    <property type="entry name" value="P-loop containing nucleotide triphosphate hydrolases"/>
    <property type="match status" value="1"/>
</dbReference>
<sequence>MNEVTKPRVLLVDDDASLLKLLAIRIESKGYLVNTVESGIEALQTLKNQTYDAVITDLRMDEMDGMALHRQLQSRYPSMPVIMMTAHGSIPDAVEATKQGIFAFITKPVDKDELFDSLAKAIEIHGVHGDETPTQTNIVTRSGAMLHLLEQVKLLGPTQVNVLISGASGTGKELLAQAIHQHSHVSDGPFVAINCGAVPGELLESELFGHKKGAFTGAVKDHQGLFQQAQGGTLFLDEIGDMPLNLQVKLLRVLQEKTIRPVGFQEEIPIDVRVVSATHKNLPEAINNQQFREDLYYRLNVVNLKLPPLCERREDISLLAQHFAGLIAKRMGQEQKQFANDAMHALVRYDWPGNIRQLQNVIEQVVALTPGKVIAAQLVESALNSNVSIAEPLSLNDAKKEFERDYLINTLKMSAGNVAEAAKLAKRNRSDFYKLIKKHNINVESLI</sequence>
<evidence type="ECO:0000256" key="9">
    <source>
        <dbReference type="ARBA" id="ARBA00023159"/>
    </source>
</evidence>